<dbReference type="InterPro" id="IPR002810">
    <property type="entry name" value="NfeD-like_C"/>
</dbReference>
<comment type="caution">
    <text evidence="7">The sequence shown here is derived from an EMBL/GenBank/DDBJ whole genome shotgun (WGS) entry which is preliminary data.</text>
</comment>
<feature type="transmembrane region" description="Helical" evidence="5">
    <location>
        <begin position="55"/>
        <end position="73"/>
    </location>
</feature>
<dbReference type="Proteomes" id="UP000539985">
    <property type="component" value="Unassembled WGS sequence"/>
</dbReference>
<dbReference type="Pfam" id="PF01957">
    <property type="entry name" value="NfeD"/>
    <property type="match status" value="1"/>
</dbReference>
<evidence type="ECO:0000313" key="8">
    <source>
        <dbReference type="Proteomes" id="UP000539985"/>
    </source>
</evidence>
<dbReference type="Gene3D" id="2.40.50.140">
    <property type="entry name" value="Nucleic acid-binding proteins"/>
    <property type="match status" value="1"/>
</dbReference>
<dbReference type="PANTHER" id="PTHR33507:SF3">
    <property type="entry name" value="INNER MEMBRANE PROTEIN YBBJ"/>
    <property type="match status" value="1"/>
</dbReference>
<dbReference type="RefSeq" id="WP_177105060.1">
    <property type="nucleotide sequence ID" value="NZ_JACAQB010000023.1"/>
</dbReference>
<dbReference type="PANTHER" id="PTHR33507">
    <property type="entry name" value="INNER MEMBRANE PROTEIN YBBJ"/>
    <property type="match status" value="1"/>
</dbReference>
<accession>A0A7Y7XGG4</accession>
<dbReference type="GO" id="GO:0005886">
    <property type="term" value="C:plasma membrane"/>
    <property type="evidence" value="ECO:0007669"/>
    <property type="project" value="TreeGrafter"/>
</dbReference>
<keyword evidence="3 5" id="KW-1133">Transmembrane helix</keyword>
<dbReference type="InterPro" id="IPR052165">
    <property type="entry name" value="Membrane_assoc_protease"/>
</dbReference>
<dbReference type="AlphaFoldDB" id="A0A7Y7XGG4"/>
<keyword evidence="2 5" id="KW-0812">Transmembrane</keyword>
<evidence type="ECO:0000256" key="2">
    <source>
        <dbReference type="ARBA" id="ARBA00022692"/>
    </source>
</evidence>
<comment type="subcellular location">
    <subcellularLocation>
        <location evidence="1">Membrane</location>
        <topology evidence="1">Multi-pass membrane protein</topology>
    </subcellularLocation>
</comment>
<evidence type="ECO:0000259" key="6">
    <source>
        <dbReference type="Pfam" id="PF01957"/>
    </source>
</evidence>
<dbReference type="InterPro" id="IPR012340">
    <property type="entry name" value="NA-bd_OB-fold"/>
</dbReference>
<name>A0A7Y7XGG4_9PSED</name>
<gene>
    <name evidence="7" type="ORF">HX882_26475</name>
</gene>
<evidence type="ECO:0000313" key="7">
    <source>
        <dbReference type="EMBL" id="NWB99443.1"/>
    </source>
</evidence>
<keyword evidence="4 5" id="KW-0472">Membrane</keyword>
<feature type="domain" description="NfeD-like C-terminal" evidence="6">
    <location>
        <begin position="93"/>
        <end position="147"/>
    </location>
</feature>
<evidence type="ECO:0000256" key="1">
    <source>
        <dbReference type="ARBA" id="ARBA00004141"/>
    </source>
</evidence>
<proteinExistence type="predicted"/>
<reference evidence="7 8" key="1">
    <citation type="submission" date="2020-04" db="EMBL/GenBank/DDBJ databases">
        <title>Molecular characterization of pseudomonads from Agaricus bisporus reveal novel blotch 2 pathogens in Western Europe.</title>
        <authorList>
            <person name="Taparia T."/>
            <person name="Krijger M."/>
            <person name="Haynes E."/>
            <person name="Elpinstone J.G."/>
            <person name="Noble R."/>
            <person name="Van Der Wolf J."/>
        </authorList>
    </citation>
    <scope>NUCLEOTIDE SEQUENCE [LARGE SCALE GENOMIC DNA]</scope>
    <source>
        <strain evidence="7 8">H7001</strain>
    </source>
</reference>
<evidence type="ECO:0000256" key="5">
    <source>
        <dbReference type="SAM" id="Phobius"/>
    </source>
</evidence>
<evidence type="ECO:0000256" key="3">
    <source>
        <dbReference type="ARBA" id="ARBA00022989"/>
    </source>
</evidence>
<protein>
    <submittedName>
        <fullName evidence="7">NfeD family protein</fullName>
    </submittedName>
</protein>
<organism evidence="7 8">
    <name type="scientific">Pseudomonas gingeri</name>
    <dbReference type="NCBI Taxonomy" id="117681"/>
    <lineage>
        <taxon>Bacteria</taxon>
        <taxon>Pseudomonadati</taxon>
        <taxon>Pseudomonadota</taxon>
        <taxon>Gammaproteobacteria</taxon>
        <taxon>Pseudomonadales</taxon>
        <taxon>Pseudomonadaceae</taxon>
        <taxon>Pseudomonas</taxon>
    </lineage>
</organism>
<evidence type="ECO:0000256" key="4">
    <source>
        <dbReference type="ARBA" id="ARBA00023136"/>
    </source>
</evidence>
<sequence length="150" mass="16606">MWEFLQHLSFWDWLALGTLLLIFEIFGAGGYLLWVGIAAAAVGILTFLIPGLHWTLQLVLFGVLSLLTAWLWWKRQRSNARPSDQPGLNERGHDLLGRTFVVHVAIVAGRGKIKVGDSVWMATGPDSEVGTQVRVIGQDGSTLKVEKIES</sequence>
<dbReference type="EMBL" id="JACAQB010000023">
    <property type="protein sequence ID" value="NWB99443.1"/>
    <property type="molecule type" value="Genomic_DNA"/>
</dbReference>